<feature type="compositionally biased region" description="Polar residues" evidence="1">
    <location>
        <begin position="188"/>
        <end position="198"/>
    </location>
</feature>
<organism evidence="2 3">
    <name type="scientific">Emergomyces pasteurianus Ep9510</name>
    <dbReference type="NCBI Taxonomy" id="1447872"/>
    <lineage>
        <taxon>Eukaryota</taxon>
        <taxon>Fungi</taxon>
        <taxon>Dikarya</taxon>
        <taxon>Ascomycota</taxon>
        <taxon>Pezizomycotina</taxon>
        <taxon>Eurotiomycetes</taxon>
        <taxon>Eurotiomycetidae</taxon>
        <taxon>Onygenales</taxon>
        <taxon>Ajellomycetaceae</taxon>
        <taxon>Emergomyces</taxon>
    </lineage>
</organism>
<gene>
    <name evidence="2" type="ORF">AJ78_06623</name>
</gene>
<sequence>MPAFAAQEILETHQLLEGPGYFAGASLDESLAVLKQKPTSWKEFVEREESGLERIVGFEKHETAEVVVIVHRDILVKPPPSVHMASYLYRQLRLIPAIILPLRKGESIFTPSSDSPATNANNLPTSSPACCLVKSRRTPWKNGTLNRSPDLGFMSTGDNSNAPRGSDAPRERNVREGETPTNAARPVSKTTENIDIST</sequence>
<reference evidence="2 3" key="1">
    <citation type="submission" date="2015-07" db="EMBL/GenBank/DDBJ databases">
        <title>Emmonsia species relationships and genome sequence.</title>
        <authorList>
            <consortium name="The Broad Institute Genomics Platform"/>
            <person name="Cuomo C.A."/>
            <person name="Munoz J.F."/>
            <person name="Imamovic A."/>
            <person name="Priest M.E."/>
            <person name="Young S."/>
            <person name="Clay O.K."/>
            <person name="McEwen J.G."/>
        </authorList>
    </citation>
    <scope>NUCLEOTIDE SEQUENCE [LARGE SCALE GENOMIC DNA]</scope>
    <source>
        <strain evidence="2 3">UAMH 9510</strain>
    </source>
</reference>
<feature type="compositionally biased region" description="Basic and acidic residues" evidence="1">
    <location>
        <begin position="167"/>
        <end position="178"/>
    </location>
</feature>
<dbReference type="EMBL" id="LGRN01000360">
    <property type="protein sequence ID" value="OJD12843.1"/>
    <property type="molecule type" value="Genomic_DNA"/>
</dbReference>
<protein>
    <submittedName>
        <fullName evidence="2">Uncharacterized protein</fullName>
    </submittedName>
</protein>
<evidence type="ECO:0000256" key="1">
    <source>
        <dbReference type="SAM" id="MobiDB-lite"/>
    </source>
</evidence>
<proteinExistence type="predicted"/>
<evidence type="ECO:0000313" key="3">
    <source>
        <dbReference type="Proteomes" id="UP000182235"/>
    </source>
</evidence>
<feature type="region of interest" description="Disordered" evidence="1">
    <location>
        <begin position="141"/>
        <end position="198"/>
    </location>
</feature>
<accession>A0A1J9PY70</accession>
<keyword evidence="3" id="KW-1185">Reference proteome</keyword>
<evidence type="ECO:0000313" key="2">
    <source>
        <dbReference type="EMBL" id="OJD12843.1"/>
    </source>
</evidence>
<dbReference type="Proteomes" id="UP000182235">
    <property type="component" value="Unassembled WGS sequence"/>
</dbReference>
<comment type="caution">
    <text evidence="2">The sequence shown here is derived from an EMBL/GenBank/DDBJ whole genome shotgun (WGS) entry which is preliminary data.</text>
</comment>
<dbReference type="VEuPathDB" id="FungiDB:AJ78_06623"/>
<dbReference type="STRING" id="1447872.A0A1J9PY70"/>
<dbReference type="AlphaFoldDB" id="A0A1J9PY70"/>
<name>A0A1J9PY70_9EURO</name>